<organism evidence="1">
    <name type="scientific">Cladocopium goreaui</name>
    <dbReference type="NCBI Taxonomy" id="2562237"/>
    <lineage>
        <taxon>Eukaryota</taxon>
        <taxon>Sar</taxon>
        <taxon>Alveolata</taxon>
        <taxon>Dinophyceae</taxon>
        <taxon>Suessiales</taxon>
        <taxon>Symbiodiniaceae</taxon>
        <taxon>Cladocopium</taxon>
    </lineage>
</organism>
<evidence type="ECO:0000313" key="1">
    <source>
        <dbReference type="EMBL" id="CAI3995702.1"/>
    </source>
</evidence>
<gene>
    <name evidence="1" type="ORF">C1SCF055_LOCUS22231</name>
</gene>
<reference evidence="2 3" key="2">
    <citation type="submission" date="2024-05" db="EMBL/GenBank/DDBJ databases">
        <authorList>
            <person name="Chen Y."/>
            <person name="Shah S."/>
            <person name="Dougan E. K."/>
            <person name="Thang M."/>
            <person name="Chan C."/>
        </authorList>
    </citation>
    <scope>NUCLEOTIDE SEQUENCE [LARGE SCALE GENOMIC DNA]</scope>
</reference>
<dbReference type="Proteomes" id="UP001152797">
    <property type="component" value="Unassembled WGS sequence"/>
</dbReference>
<keyword evidence="3" id="KW-1185">Reference proteome</keyword>
<dbReference type="EMBL" id="CAMXCT020002111">
    <property type="protein sequence ID" value="CAL1149077.1"/>
    <property type="molecule type" value="Genomic_DNA"/>
</dbReference>
<dbReference type="EMBL" id="CAMXCT010002111">
    <property type="protein sequence ID" value="CAI3995702.1"/>
    <property type="molecule type" value="Genomic_DNA"/>
</dbReference>
<evidence type="ECO:0000313" key="3">
    <source>
        <dbReference type="Proteomes" id="UP001152797"/>
    </source>
</evidence>
<name>A0A9P1CNQ3_9DINO</name>
<reference evidence="1" key="1">
    <citation type="submission" date="2022-10" db="EMBL/GenBank/DDBJ databases">
        <authorList>
            <person name="Chen Y."/>
            <person name="Dougan E. K."/>
            <person name="Chan C."/>
            <person name="Rhodes N."/>
            <person name="Thang M."/>
        </authorList>
    </citation>
    <scope>NUCLEOTIDE SEQUENCE</scope>
</reference>
<protein>
    <submittedName>
        <fullName evidence="1">Uncharacterized protein</fullName>
    </submittedName>
</protein>
<proteinExistence type="predicted"/>
<comment type="caution">
    <text evidence="1">The sequence shown here is derived from an EMBL/GenBank/DDBJ whole genome shotgun (WGS) entry which is preliminary data.</text>
</comment>
<dbReference type="EMBL" id="CAMXCT030002111">
    <property type="protein sequence ID" value="CAL4783014.1"/>
    <property type="molecule type" value="Genomic_DNA"/>
</dbReference>
<evidence type="ECO:0000313" key="2">
    <source>
        <dbReference type="EMBL" id="CAL4783014.1"/>
    </source>
</evidence>
<accession>A0A9P1CNQ3</accession>
<sequence>MNRSLHQPFSAGEIACCLTFFGALKTTTSGFISRSEPPCIKKLGVLAETRQLVVRTGACDGAKINGFSWHCNSCVLVSLLGPSAVLQHFEGRPVVFHVFLDWNLGWSMDHARRSLLFLSLV</sequence>
<dbReference type="AlphaFoldDB" id="A0A9P1CNQ3"/>